<dbReference type="Pfam" id="PF10551">
    <property type="entry name" value="MULE"/>
    <property type="match status" value="1"/>
</dbReference>
<dbReference type="InterPro" id="IPR018289">
    <property type="entry name" value="MULE_transposase_dom"/>
</dbReference>
<keyword evidence="5" id="KW-1185">Reference proteome</keyword>
<feature type="region of interest" description="Disordered" evidence="1">
    <location>
        <begin position="155"/>
        <end position="177"/>
    </location>
</feature>
<reference evidence="4" key="1">
    <citation type="submission" date="2023-08" db="EMBL/GenBank/DDBJ databases">
        <title>A de novo genome assembly of Solanum verrucosum Schlechtendal, a Mexican diploid species geographically isolated from the other diploid A-genome species in potato relatives.</title>
        <authorList>
            <person name="Hosaka K."/>
        </authorList>
    </citation>
    <scope>NUCLEOTIDE SEQUENCE</scope>
    <source>
        <tissue evidence="4">Young leaves</tissue>
    </source>
</reference>
<dbReference type="Proteomes" id="UP001234989">
    <property type="component" value="Chromosome 9"/>
</dbReference>
<feature type="domain" description="PB1-like" evidence="3">
    <location>
        <begin position="36"/>
        <end position="127"/>
    </location>
</feature>
<feature type="domain" description="MULE transposase" evidence="2">
    <location>
        <begin position="375"/>
        <end position="450"/>
    </location>
</feature>
<evidence type="ECO:0000259" key="3">
    <source>
        <dbReference type="Pfam" id="PF26130"/>
    </source>
</evidence>
<dbReference type="AlphaFoldDB" id="A0AAF0UFD0"/>
<dbReference type="EMBL" id="CP133620">
    <property type="protein sequence ID" value="WMV45145.1"/>
    <property type="molecule type" value="Genomic_DNA"/>
</dbReference>
<sequence>MLWVKGLWVGFRVLYEFGGGGLGFGDVIELPKMVLVDLVYHYGGKWIREPKLLYERKLVHKWKGYDSHLLSYIDITNEFINILGYVGVQQLLVSVPSGKYYEIEGDEGIRTLLSFVNDKFDVINLFVVDDSESDVDVENIIKMLETVVVIDDVSTDCTSDGTENDSDTSNDNSDYNSEELEVLAQEKRRVIDGSLCDYKNLHKSMTFKDIAEARRYISLHSLANGYNLTIKKSDRKRLRVVCKDKCNFVCLISGEKHAVGVRVKTLKGEHNKCKDPCGNYKVSATTMAFYFKEKLQANPKYKIKEMRVYMKTAFNINAHFEKCKRAKRMILEDMEGSFCDDYKKIVGYANALKESNPGTDVVLKSGFKNGLRPFIGLDGTFLKGKAKDQLLSAIGQDSINYFYPIAWAIVDRECKASWVWFLELLQKSLNINSGEGISHLCLICKRHKPIIGMLEDIRINVMTKFVKNEDELMTWNCDWSPTTIEMYNEFLKIANVCELNFNGDDGFEALLYKSLDPLEEIHWWYFKEAYLLTYHCKLQPMLGQKFRKIEAEQAMEPPELMDMRSNKEKKQGKERHKTLIDEEDVQDFPLTAPQPTQDEDEDFGLDVEDDMPWKPSDFLELNSRIQQRQKQARPTGSRRINFLGDGPSTPSDLYAPKGLTGRMLE</sequence>
<feature type="region of interest" description="Disordered" evidence="1">
    <location>
        <begin position="554"/>
        <end position="609"/>
    </location>
</feature>
<proteinExistence type="predicted"/>
<feature type="compositionally biased region" description="Acidic residues" evidence="1">
    <location>
        <begin position="597"/>
        <end position="609"/>
    </location>
</feature>
<evidence type="ECO:0000259" key="2">
    <source>
        <dbReference type="Pfam" id="PF10551"/>
    </source>
</evidence>
<evidence type="ECO:0008006" key="6">
    <source>
        <dbReference type="Google" id="ProtNLM"/>
    </source>
</evidence>
<dbReference type="PANTHER" id="PTHR31973">
    <property type="entry name" value="POLYPROTEIN, PUTATIVE-RELATED"/>
    <property type="match status" value="1"/>
</dbReference>
<evidence type="ECO:0000313" key="5">
    <source>
        <dbReference type="Proteomes" id="UP001234989"/>
    </source>
</evidence>
<gene>
    <name evidence="4" type="ORF">MTR67_038530</name>
</gene>
<organism evidence="4 5">
    <name type="scientific">Solanum verrucosum</name>
    <dbReference type="NCBI Taxonomy" id="315347"/>
    <lineage>
        <taxon>Eukaryota</taxon>
        <taxon>Viridiplantae</taxon>
        <taxon>Streptophyta</taxon>
        <taxon>Embryophyta</taxon>
        <taxon>Tracheophyta</taxon>
        <taxon>Spermatophyta</taxon>
        <taxon>Magnoliopsida</taxon>
        <taxon>eudicotyledons</taxon>
        <taxon>Gunneridae</taxon>
        <taxon>Pentapetalae</taxon>
        <taxon>asterids</taxon>
        <taxon>lamiids</taxon>
        <taxon>Solanales</taxon>
        <taxon>Solanaceae</taxon>
        <taxon>Solanoideae</taxon>
        <taxon>Solaneae</taxon>
        <taxon>Solanum</taxon>
    </lineage>
</organism>
<accession>A0AAF0UFD0</accession>
<dbReference type="InterPro" id="IPR058594">
    <property type="entry name" value="PB1-like_dom_pln"/>
</dbReference>
<feature type="compositionally biased region" description="Polar residues" evidence="1">
    <location>
        <begin position="625"/>
        <end position="634"/>
    </location>
</feature>
<dbReference type="Pfam" id="PF26130">
    <property type="entry name" value="PB1-like"/>
    <property type="match status" value="1"/>
</dbReference>
<protein>
    <recommendedName>
        <fullName evidence="6">Transposase MuDR plant domain-containing protein</fullName>
    </recommendedName>
</protein>
<name>A0AAF0UFD0_SOLVR</name>
<dbReference type="PANTHER" id="PTHR31973:SF189">
    <property type="entry name" value="TRANSPOSASE, MUDR, PLANT, MULE TRANSPOSASE DOMAIN PROTEIN-RELATED"/>
    <property type="match status" value="1"/>
</dbReference>
<evidence type="ECO:0000313" key="4">
    <source>
        <dbReference type="EMBL" id="WMV45145.1"/>
    </source>
</evidence>
<feature type="region of interest" description="Disordered" evidence="1">
    <location>
        <begin position="625"/>
        <end position="665"/>
    </location>
</feature>
<feature type="compositionally biased region" description="Basic and acidic residues" evidence="1">
    <location>
        <begin position="561"/>
        <end position="571"/>
    </location>
</feature>
<evidence type="ECO:0000256" key="1">
    <source>
        <dbReference type="SAM" id="MobiDB-lite"/>
    </source>
</evidence>